<keyword evidence="2" id="KW-1185">Reference proteome</keyword>
<sequence>MSQVRHRSEIPPQKSEKMRYPQRISKMAIILRTSLSWLSLVFRKGLLMSQERDRRGETRASLAFLAELLSSKYETNRHGVLDGANNFLYKPLKTRHCEEEELCIENF</sequence>
<evidence type="ECO:0000313" key="1">
    <source>
        <dbReference type="EMBL" id="GFY53899.1"/>
    </source>
</evidence>
<protein>
    <submittedName>
        <fullName evidence="1">Uncharacterized protein</fullName>
    </submittedName>
</protein>
<dbReference type="EMBL" id="BMAV01009540">
    <property type="protein sequence ID" value="GFY53899.1"/>
    <property type="molecule type" value="Genomic_DNA"/>
</dbReference>
<gene>
    <name evidence="1" type="ORF">TNIN_469511</name>
</gene>
<comment type="caution">
    <text evidence="1">The sequence shown here is derived from an EMBL/GenBank/DDBJ whole genome shotgun (WGS) entry which is preliminary data.</text>
</comment>
<dbReference type="Proteomes" id="UP000886998">
    <property type="component" value="Unassembled WGS sequence"/>
</dbReference>
<evidence type="ECO:0000313" key="2">
    <source>
        <dbReference type="Proteomes" id="UP000886998"/>
    </source>
</evidence>
<accession>A0A8X7C699</accession>
<name>A0A8X7C699_9ARAC</name>
<organism evidence="1 2">
    <name type="scientific">Trichonephila inaurata madagascariensis</name>
    <dbReference type="NCBI Taxonomy" id="2747483"/>
    <lineage>
        <taxon>Eukaryota</taxon>
        <taxon>Metazoa</taxon>
        <taxon>Ecdysozoa</taxon>
        <taxon>Arthropoda</taxon>
        <taxon>Chelicerata</taxon>
        <taxon>Arachnida</taxon>
        <taxon>Araneae</taxon>
        <taxon>Araneomorphae</taxon>
        <taxon>Entelegynae</taxon>
        <taxon>Araneoidea</taxon>
        <taxon>Nephilidae</taxon>
        <taxon>Trichonephila</taxon>
        <taxon>Trichonephila inaurata</taxon>
    </lineage>
</organism>
<proteinExistence type="predicted"/>
<reference evidence="1" key="1">
    <citation type="submission" date="2020-08" db="EMBL/GenBank/DDBJ databases">
        <title>Multicomponent nature underlies the extraordinary mechanical properties of spider dragline silk.</title>
        <authorList>
            <person name="Kono N."/>
            <person name="Nakamura H."/>
            <person name="Mori M."/>
            <person name="Yoshida Y."/>
            <person name="Ohtoshi R."/>
            <person name="Malay A.D."/>
            <person name="Moran D.A.P."/>
            <person name="Tomita M."/>
            <person name="Numata K."/>
            <person name="Arakawa K."/>
        </authorList>
    </citation>
    <scope>NUCLEOTIDE SEQUENCE</scope>
</reference>
<dbReference type="AlphaFoldDB" id="A0A8X7C699"/>